<feature type="domain" description="LamG-like jellyroll fold" evidence="13">
    <location>
        <begin position="642"/>
        <end position="776"/>
    </location>
</feature>
<dbReference type="SMART" id="SM01038">
    <property type="entry name" value="Bgal_small_N"/>
    <property type="match status" value="1"/>
</dbReference>
<dbReference type="InterPro" id="IPR036156">
    <property type="entry name" value="Beta-gal/glucu_dom_sf"/>
</dbReference>
<dbReference type="InterPro" id="IPR014718">
    <property type="entry name" value="GH-type_carb-bd"/>
</dbReference>
<feature type="domain" description="Beta galactosidase small chain/" evidence="14">
    <location>
        <begin position="964"/>
        <end position="1252"/>
    </location>
</feature>
<sequence>MKKIVSLIVGLVITLVTFTISAQQPKFTDVYPYIENPAVFEVNQTEGHTVCIPWESIEEALNLKKSDSENVLSLNGKWKFHFAHTPEGTPTDFFTSNFNDQEWSEIIVPSNWEMQGFGDPQFRNVAHPFQSNPPYVPREYNPTGSYRKAFTLPPDWNGKRIFLRMEKTASASFVWINGQEVGYNQGAQEPAEYDITNYLKPGENTIAVNVIKYSDGVYLESQDYWRLAGIFDDVWLYAKKDVHIFDWYATTDLDENYVNAKLNLQITVNNQSTTDKQNYKVRTSLFDASNTLVQDFTSDAVQISADDKQIINVSSEVLNPKKWTAETPNLYRLTMELINNEGKTEEVITGRIGFKETEIRNQVFYLNGKAIKLNGINTHMQHPDLGHTMDEATIRKDFELFKQFNINCVRISHYPPVSRYLELADEYGFYIIDEAGVEAHATEYLSYRAEWEPMYRERVRKMVLRDRNHPSILFWSAGNEAGEGENICAVIDEGRKYDSTRYWMYGGNAFSHPCEEIIGPRYATPFDLKTQVGMVPESVDARPSFMDEYLSVAGNAGGGLDEYWDVIYQYPRIMGGAIWDFVSPGLREPVRKLTDSSPNKVATHIMGRAKLVAGHDGKGIDLNGHDQWVEVYQDKNIEISGNELTVSLWIFPRELMNMGGTILTKGNYQFGLQQIGADQLEFYIYTNKKEFIRAELPENWIENWHHVAGIYDGKTMSLFINNKKVAEKPVTRNITNFPFPINVGRNAETHGQHTSVYLCDAIIDQVGVFPKAIEINDLYASKPDLKKHAALWLDFEQEEKEGEFFSYGIGARTYGSIWPNRVPQPEMWQIKKSAQPISVKWSNAEKMEIEVQNRHFFTNTNVFDARWSLEENGTSIASGNLEVDVEPEAEGIYVLPIPKPQLKAGSTYLVTVSFHLKEATQWAPKGFELCWDQLELPWFVPADKKLVKHLTNPLKITDSEQHLIVSGKNFDYTFDKADGQLYSMKYMGTELLKQGAQLNVWRAPLANELDDWTTYSVNVYPRTEGYGRMIATAWYSTGLDKMKSKLESFRVEKKDENIIVSISEIALFGNEDRAGFENEMIYTISPDGDIILQHTIHPNGNMPMYLPRIGTKWVLNSQMQNVEWLGRGPQENYPDRKTGYRIGLYQSTVDNMFEPYLIPQDCGLRTDNQYVRITNDEGIGIEFSATQPFNFNCYNYSTENLSKAKYTYQLNKSDGVTFNFDYQTTGVGCTAIGVINKYQTIPQTIQFTSSIKPFKINK</sequence>
<dbReference type="EC" id="3.2.1.23" evidence="5"/>
<comment type="cofactor">
    <cofactor evidence="2">
        <name>Ca(2+)</name>
        <dbReference type="ChEBI" id="CHEBI:29108"/>
    </cofactor>
</comment>
<dbReference type="PANTHER" id="PTHR46323:SF2">
    <property type="entry name" value="BETA-GALACTOSIDASE"/>
    <property type="match status" value="1"/>
</dbReference>
<dbReference type="RefSeq" id="WP_330975133.1">
    <property type="nucleotide sequence ID" value="NZ_JAZGLY010000006.1"/>
</dbReference>
<dbReference type="SUPFAM" id="SSF49785">
    <property type="entry name" value="Galactose-binding domain-like"/>
    <property type="match status" value="1"/>
</dbReference>
<dbReference type="InterPro" id="IPR013320">
    <property type="entry name" value="ConA-like_dom_sf"/>
</dbReference>
<dbReference type="InterPro" id="IPR013783">
    <property type="entry name" value="Ig-like_fold"/>
</dbReference>
<evidence type="ECO:0000256" key="6">
    <source>
        <dbReference type="ARBA" id="ARBA00022729"/>
    </source>
</evidence>
<dbReference type="SUPFAM" id="SSF49899">
    <property type="entry name" value="Concanavalin A-like lectins/glucanases"/>
    <property type="match status" value="1"/>
</dbReference>
<dbReference type="InterPro" id="IPR050347">
    <property type="entry name" value="Bact_Beta-galactosidase"/>
</dbReference>
<dbReference type="PRINTS" id="PR00132">
    <property type="entry name" value="GLHYDRLASE2"/>
</dbReference>
<evidence type="ECO:0000259" key="13">
    <source>
        <dbReference type="SMART" id="SM00560"/>
    </source>
</evidence>
<reference evidence="15 16" key="1">
    <citation type="submission" date="2024-01" db="EMBL/GenBank/DDBJ databases">
        <title>Niabella digestum sp. nov., isolated from waste digestion system.</title>
        <authorList>
            <person name="Zhang L."/>
        </authorList>
    </citation>
    <scope>NUCLEOTIDE SEQUENCE [LARGE SCALE GENOMIC DNA]</scope>
    <source>
        <strain evidence="15 16">A18</strain>
    </source>
</reference>
<keyword evidence="8" id="KW-0106">Calcium</keyword>
<dbReference type="InterPro" id="IPR017853">
    <property type="entry name" value="GH"/>
</dbReference>
<evidence type="ECO:0000256" key="5">
    <source>
        <dbReference type="ARBA" id="ARBA00012756"/>
    </source>
</evidence>
<evidence type="ECO:0000256" key="9">
    <source>
        <dbReference type="ARBA" id="ARBA00023157"/>
    </source>
</evidence>
<dbReference type="Pfam" id="PF02929">
    <property type="entry name" value="Bgal_small_N"/>
    <property type="match status" value="1"/>
</dbReference>
<protein>
    <recommendedName>
        <fullName evidence="5">beta-galactosidase</fullName>
        <ecNumber evidence="5">3.2.1.23</ecNumber>
    </recommendedName>
    <alternativeName>
        <fullName evidence="11">Lactase</fullName>
    </alternativeName>
</protein>
<evidence type="ECO:0000256" key="2">
    <source>
        <dbReference type="ARBA" id="ARBA00001913"/>
    </source>
</evidence>
<dbReference type="GO" id="GO:0016787">
    <property type="term" value="F:hydrolase activity"/>
    <property type="evidence" value="ECO:0007669"/>
    <property type="project" value="UniProtKB-KW"/>
</dbReference>
<keyword evidence="10" id="KW-0326">Glycosidase</keyword>
<dbReference type="Pfam" id="PF02836">
    <property type="entry name" value="Glyco_hydro_2_C"/>
    <property type="match status" value="1"/>
</dbReference>
<dbReference type="Pfam" id="PF00703">
    <property type="entry name" value="Glyco_hydro_2"/>
    <property type="match status" value="1"/>
</dbReference>
<dbReference type="InterPro" id="IPR011013">
    <property type="entry name" value="Gal_mutarotase_sf_dom"/>
</dbReference>
<dbReference type="InterPro" id="IPR032312">
    <property type="entry name" value="LacZ_4"/>
</dbReference>
<dbReference type="InterPro" id="IPR006101">
    <property type="entry name" value="Glyco_hydro_2"/>
</dbReference>
<dbReference type="SUPFAM" id="SSF51445">
    <property type="entry name" value="(Trans)glycosidases"/>
    <property type="match status" value="1"/>
</dbReference>
<dbReference type="Gene3D" id="3.20.20.80">
    <property type="entry name" value="Glycosidases"/>
    <property type="match status" value="1"/>
</dbReference>
<comment type="subunit">
    <text evidence="4">Monomer.</text>
</comment>
<keyword evidence="9" id="KW-1015">Disulfide bond</keyword>
<evidence type="ECO:0000256" key="8">
    <source>
        <dbReference type="ARBA" id="ARBA00022837"/>
    </source>
</evidence>
<dbReference type="Gene3D" id="2.70.98.10">
    <property type="match status" value="1"/>
</dbReference>
<evidence type="ECO:0000256" key="4">
    <source>
        <dbReference type="ARBA" id="ARBA00011245"/>
    </source>
</evidence>
<comment type="caution">
    <text evidence="15">The sequence shown here is derived from an EMBL/GenBank/DDBJ whole genome shotgun (WGS) entry which is preliminary data.</text>
</comment>
<evidence type="ECO:0000256" key="1">
    <source>
        <dbReference type="ARBA" id="ARBA00001412"/>
    </source>
</evidence>
<dbReference type="InterPro" id="IPR006558">
    <property type="entry name" value="LamG-like"/>
</dbReference>
<dbReference type="Proteomes" id="UP001357452">
    <property type="component" value="Unassembled WGS sequence"/>
</dbReference>
<dbReference type="Pfam" id="PF13385">
    <property type="entry name" value="Laminin_G_3"/>
    <property type="match status" value="1"/>
</dbReference>
<keyword evidence="7 15" id="KW-0378">Hydrolase</keyword>
<keyword evidence="16" id="KW-1185">Reference proteome</keyword>
<keyword evidence="6 12" id="KW-0732">Signal</keyword>
<evidence type="ECO:0000313" key="16">
    <source>
        <dbReference type="Proteomes" id="UP001357452"/>
    </source>
</evidence>
<dbReference type="InterPro" id="IPR006103">
    <property type="entry name" value="Glyco_hydro_2_cat"/>
</dbReference>
<dbReference type="PANTHER" id="PTHR46323">
    <property type="entry name" value="BETA-GALACTOSIDASE"/>
    <property type="match status" value="1"/>
</dbReference>
<name>A0ABU7RI91_9BACT</name>
<evidence type="ECO:0000256" key="7">
    <source>
        <dbReference type="ARBA" id="ARBA00022801"/>
    </source>
</evidence>
<organism evidence="15 16">
    <name type="scientific">Niabella digestorum</name>
    <dbReference type="NCBI Taxonomy" id="3117701"/>
    <lineage>
        <taxon>Bacteria</taxon>
        <taxon>Pseudomonadati</taxon>
        <taxon>Bacteroidota</taxon>
        <taxon>Chitinophagia</taxon>
        <taxon>Chitinophagales</taxon>
        <taxon>Chitinophagaceae</taxon>
        <taxon>Niabella</taxon>
    </lineage>
</organism>
<evidence type="ECO:0000256" key="10">
    <source>
        <dbReference type="ARBA" id="ARBA00023295"/>
    </source>
</evidence>
<dbReference type="EMBL" id="JAZGLY010000006">
    <property type="protein sequence ID" value="MEE6187725.1"/>
    <property type="molecule type" value="Genomic_DNA"/>
</dbReference>
<comment type="catalytic activity">
    <reaction evidence="1">
        <text>Hydrolysis of terminal non-reducing beta-D-galactose residues in beta-D-galactosides.</text>
        <dbReference type="EC" id="3.2.1.23"/>
    </reaction>
</comment>
<dbReference type="SMART" id="SM00560">
    <property type="entry name" value="LamGL"/>
    <property type="match status" value="1"/>
</dbReference>
<accession>A0ABU7RI91</accession>
<gene>
    <name evidence="15" type="ORF">V2H41_10620</name>
</gene>
<dbReference type="PROSITE" id="PS00608">
    <property type="entry name" value="GLYCOSYL_HYDROL_F2_2"/>
    <property type="match status" value="1"/>
</dbReference>
<dbReference type="Pfam" id="PF02837">
    <property type="entry name" value="Glyco_hydro_2_N"/>
    <property type="match status" value="1"/>
</dbReference>
<dbReference type="Pfam" id="PF16353">
    <property type="entry name" value="LacZ_4"/>
    <property type="match status" value="1"/>
</dbReference>
<dbReference type="Gene3D" id="2.60.120.200">
    <property type="match status" value="1"/>
</dbReference>
<dbReference type="Gene3D" id="2.60.120.260">
    <property type="entry name" value="Galactose-binding domain-like"/>
    <property type="match status" value="1"/>
</dbReference>
<dbReference type="InterPro" id="IPR006102">
    <property type="entry name" value="Ig-like_GH2"/>
</dbReference>
<dbReference type="InterPro" id="IPR006104">
    <property type="entry name" value="Glyco_hydro_2_N"/>
</dbReference>
<dbReference type="SUPFAM" id="SSF74650">
    <property type="entry name" value="Galactose mutarotase-like"/>
    <property type="match status" value="1"/>
</dbReference>
<dbReference type="Gene3D" id="2.60.40.10">
    <property type="entry name" value="Immunoglobulins"/>
    <property type="match status" value="2"/>
</dbReference>
<feature type="chain" id="PRO_5045293827" description="beta-galactosidase" evidence="12">
    <location>
        <begin position="23"/>
        <end position="1258"/>
    </location>
</feature>
<comment type="similarity">
    <text evidence="3">Belongs to the glycosyl hydrolase 2 family.</text>
</comment>
<feature type="signal peptide" evidence="12">
    <location>
        <begin position="1"/>
        <end position="22"/>
    </location>
</feature>
<proteinExistence type="inferred from homology"/>
<evidence type="ECO:0000256" key="11">
    <source>
        <dbReference type="ARBA" id="ARBA00032230"/>
    </source>
</evidence>
<evidence type="ECO:0000256" key="3">
    <source>
        <dbReference type="ARBA" id="ARBA00007401"/>
    </source>
</evidence>
<dbReference type="InterPro" id="IPR004199">
    <property type="entry name" value="B-gal_small/dom_5"/>
</dbReference>
<dbReference type="InterPro" id="IPR023232">
    <property type="entry name" value="Glyco_hydro_2_AS"/>
</dbReference>
<evidence type="ECO:0000259" key="14">
    <source>
        <dbReference type="SMART" id="SM01038"/>
    </source>
</evidence>
<evidence type="ECO:0000313" key="15">
    <source>
        <dbReference type="EMBL" id="MEE6187725.1"/>
    </source>
</evidence>
<dbReference type="SUPFAM" id="SSF49303">
    <property type="entry name" value="beta-Galactosidase/glucuronidase domain"/>
    <property type="match status" value="2"/>
</dbReference>
<evidence type="ECO:0000256" key="12">
    <source>
        <dbReference type="SAM" id="SignalP"/>
    </source>
</evidence>
<dbReference type="InterPro" id="IPR008979">
    <property type="entry name" value="Galactose-bd-like_sf"/>
</dbReference>